<reference evidence="3" key="2">
    <citation type="journal article" date="2017" name="J. Anim. Genet.">
        <title>Multiple reference genome sequences of hot pepper reveal the massive evolution of plant disease resistance genes by retroduplication.</title>
        <authorList>
            <person name="Kim S."/>
            <person name="Park J."/>
            <person name="Yeom S.-I."/>
            <person name="Kim Y.-M."/>
            <person name="Seo E."/>
            <person name="Kim K.-T."/>
            <person name="Kim M.-S."/>
            <person name="Lee J.M."/>
            <person name="Cheong K."/>
            <person name="Shin H.-S."/>
            <person name="Kim S.-B."/>
            <person name="Han K."/>
            <person name="Lee J."/>
            <person name="Park M."/>
            <person name="Lee H.-A."/>
            <person name="Lee H.-Y."/>
            <person name="Lee Y."/>
            <person name="Oh S."/>
            <person name="Lee J.H."/>
            <person name="Choi E."/>
            <person name="Choi E."/>
            <person name="Lee S.E."/>
            <person name="Jeon J."/>
            <person name="Kim H."/>
            <person name="Choi G."/>
            <person name="Song H."/>
            <person name="Lee J."/>
            <person name="Lee S.-C."/>
            <person name="Kwon J.-K."/>
            <person name="Lee H.-Y."/>
            <person name="Koo N."/>
            <person name="Hong Y."/>
            <person name="Kim R.W."/>
            <person name="Kang W.-H."/>
            <person name="Huh J.H."/>
            <person name="Kang B.-C."/>
            <person name="Yang T.-J."/>
            <person name="Lee Y.-H."/>
            <person name="Bennetzen J.L."/>
            <person name="Choi D."/>
        </authorList>
    </citation>
    <scope>NUCLEOTIDE SEQUENCE [LARGE SCALE GENOMIC DNA]</scope>
    <source>
        <strain evidence="3">cv. PBC81</strain>
    </source>
</reference>
<dbReference type="OrthoDB" id="1304285at2759"/>
<dbReference type="InterPro" id="IPR050796">
    <property type="entry name" value="SCF_F-box_component"/>
</dbReference>
<gene>
    <name evidence="2" type="ORF">CQW23_27068</name>
</gene>
<dbReference type="EMBL" id="MLFT02000011">
    <property type="protein sequence ID" value="PHT35268.1"/>
    <property type="molecule type" value="Genomic_DNA"/>
</dbReference>
<evidence type="ECO:0000259" key="1">
    <source>
        <dbReference type="Pfam" id="PF07734"/>
    </source>
</evidence>
<proteinExistence type="predicted"/>
<protein>
    <recommendedName>
        <fullName evidence="1">F-box associated beta-propeller type 1 domain-containing protein</fullName>
    </recommendedName>
</protein>
<evidence type="ECO:0000313" key="3">
    <source>
        <dbReference type="Proteomes" id="UP000224567"/>
    </source>
</evidence>
<reference evidence="2 3" key="1">
    <citation type="journal article" date="2017" name="Genome Biol.">
        <title>New reference genome sequences of hot pepper reveal the massive evolution of plant disease-resistance genes by retroduplication.</title>
        <authorList>
            <person name="Kim S."/>
            <person name="Park J."/>
            <person name="Yeom S.I."/>
            <person name="Kim Y.M."/>
            <person name="Seo E."/>
            <person name="Kim K.T."/>
            <person name="Kim M.S."/>
            <person name="Lee J.M."/>
            <person name="Cheong K."/>
            <person name="Shin H.S."/>
            <person name="Kim S.B."/>
            <person name="Han K."/>
            <person name="Lee J."/>
            <person name="Park M."/>
            <person name="Lee H.A."/>
            <person name="Lee H.Y."/>
            <person name="Lee Y."/>
            <person name="Oh S."/>
            <person name="Lee J.H."/>
            <person name="Choi E."/>
            <person name="Choi E."/>
            <person name="Lee S.E."/>
            <person name="Jeon J."/>
            <person name="Kim H."/>
            <person name="Choi G."/>
            <person name="Song H."/>
            <person name="Lee J."/>
            <person name="Lee S.C."/>
            <person name="Kwon J.K."/>
            <person name="Lee H.Y."/>
            <person name="Koo N."/>
            <person name="Hong Y."/>
            <person name="Kim R.W."/>
            <person name="Kang W.H."/>
            <person name="Huh J.H."/>
            <person name="Kang B.C."/>
            <person name="Yang T.J."/>
            <person name="Lee Y.H."/>
            <person name="Bennetzen J.L."/>
            <person name="Choi D."/>
        </authorList>
    </citation>
    <scope>NUCLEOTIDE SEQUENCE [LARGE SCALE GENOMIC DNA]</scope>
    <source>
        <strain evidence="3">cv. PBC81</strain>
    </source>
</reference>
<dbReference type="PANTHER" id="PTHR31672">
    <property type="entry name" value="BNACNNG10540D PROTEIN"/>
    <property type="match status" value="1"/>
</dbReference>
<dbReference type="NCBIfam" id="TIGR01640">
    <property type="entry name" value="F_box_assoc_1"/>
    <property type="match status" value="1"/>
</dbReference>
<comment type="caution">
    <text evidence="2">The sequence shown here is derived from an EMBL/GenBank/DDBJ whole genome shotgun (WGS) entry which is preliminary data.</text>
</comment>
<feature type="domain" description="F-box associated beta-propeller type 1" evidence="1">
    <location>
        <begin position="37"/>
        <end position="260"/>
    </location>
</feature>
<accession>A0A2G2VQL5</accession>
<sequence length="270" mass="30621">MTCICIEEKRLVKPLKNISEDKIVGVKPSKNIIEDKTIVKPSKNITEEELCLPSNHKPHSYLILCCCDGLCLLWSYTGAGHLLWNPSTNESVQLPDHHEYPNATLSTYGLAFDSINDDYKILKIDNNGSSTPLNKIFALKSGCWRNIDNHPRVFVNSVCGENSLAFVRGAFHWISKDNLSKYFMISLNISNEVYGEISLPEGICNIPDSRICLKRGISVLQGMLCAYCSRPSPRGCTFKLWVMKDYGVKESWTELFNIREPDVYFVIPKY</sequence>
<dbReference type="Proteomes" id="UP000224567">
    <property type="component" value="Unassembled WGS sequence"/>
</dbReference>
<organism evidence="2 3">
    <name type="scientific">Capsicum baccatum</name>
    <name type="common">Peruvian pepper</name>
    <dbReference type="NCBI Taxonomy" id="33114"/>
    <lineage>
        <taxon>Eukaryota</taxon>
        <taxon>Viridiplantae</taxon>
        <taxon>Streptophyta</taxon>
        <taxon>Embryophyta</taxon>
        <taxon>Tracheophyta</taxon>
        <taxon>Spermatophyta</taxon>
        <taxon>Magnoliopsida</taxon>
        <taxon>eudicotyledons</taxon>
        <taxon>Gunneridae</taxon>
        <taxon>Pentapetalae</taxon>
        <taxon>asterids</taxon>
        <taxon>lamiids</taxon>
        <taxon>Solanales</taxon>
        <taxon>Solanaceae</taxon>
        <taxon>Solanoideae</taxon>
        <taxon>Capsiceae</taxon>
        <taxon>Capsicum</taxon>
    </lineage>
</organism>
<dbReference type="InterPro" id="IPR006527">
    <property type="entry name" value="F-box-assoc_dom_typ1"/>
</dbReference>
<evidence type="ECO:0000313" key="2">
    <source>
        <dbReference type="EMBL" id="PHT35268.1"/>
    </source>
</evidence>
<dbReference type="PANTHER" id="PTHR31672:SF13">
    <property type="entry name" value="F-BOX PROTEIN CPR30-LIKE"/>
    <property type="match status" value="1"/>
</dbReference>
<dbReference type="SUPFAM" id="SSF50965">
    <property type="entry name" value="Galactose oxidase, central domain"/>
    <property type="match status" value="1"/>
</dbReference>
<keyword evidence="3" id="KW-1185">Reference proteome</keyword>
<dbReference type="Pfam" id="PF07734">
    <property type="entry name" value="FBA_1"/>
    <property type="match status" value="1"/>
</dbReference>
<dbReference type="AlphaFoldDB" id="A0A2G2VQL5"/>
<dbReference type="InterPro" id="IPR011043">
    <property type="entry name" value="Gal_Oxase/kelch_b-propeller"/>
</dbReference>
<name>A0A2G2VQL5_CAPBA</name>
<dbReference type="InterPro" id="IPR017451">
    <property type="entry name" value="F-box-assoc_interact_dom"/>
</dbReference>